<dbReference type="AlphaFoldDB" id="A0A6C0B4T2"/>
<organism evidence="3">
    <name type="scientific">viral metagenome</name>
    <dbReference type="NCBI Taxonomy" id="1070528"/>
    <lineage>
        <taxon>unclassified sequences</taxon>
        <taxon>metagenomes</taxon>
        <taxon>organismal metagenomes</taxon>
    </lineage>
</organism>
<evidence type="ECO:0000259" key="2">
    <source>
        <dbReference type="PROSITE" id="PS50157"/>
    </source>
</evidence>
<keyword evidence="1" id="KW-0175">Coiled coil</keyword>
<dbReference type="InterPro" id="IPR036236">
    <property type="entry name" value="Znf_C2H2_sf"/>
</dbReference>
<protein>
    <recommendedName>
        <fullName evidence="2">C2H2-type domain-containing protein</fullName>
    </recommendedName>
</protein>
<accession>A0A6C0B4T2</accession>
<dbReference type="PROSITE" id="PS50157">
    <property type="entry name" value="ZINC_FINGER_C2H2_2"/>
    <property type="match status" value="2"/>
</dbReference>
<feature type="domain" description="C2H2-type" evidence="2">
    <location>
        <begin position="107"/>
        <end position="139"/>
    </location>
</feature>
<dbReference type="Gene3D" id="3.30.160.60">
    <property type="entry name" value="Classic Zinc Finger"/>
    <property type="match status" value="1"/>
</dbReference>
<reference evidence="3" key="1">
    <citation type="journal article" date="2020" name="Nature">
        <title>Giant virus diversity and host interactions through global metagenomics.</title>
        <authorList>
            <person name="Schulz F."/>
            <person name="Roux S."/>
            <person name="Paez-Espino D."/>
            <person name="Jungbluth S."/>
            <person name="Walsh D.A."/>
            <person name="Denef V.J."/>
            <person name="McMahon K.D."/>
            <person name="Konstantinidis K.T."/>
            <person name="Eloe-Fadrosh E.A."/>
            <person name="Kyrpides N.C."/>
            <person name="Woyke T."/>
        </authorList>
    </citation>
    <scope>NUCLEOTIDE SEQUENCE</scope>
    <source>
        <strain evidence="3">GVMAG-M-3300009422-16</strain>
    </source>
</reference>
<sequence>MMLNYNILKKTSYIYKMYSCKRCGYSTDIKGNLKNHFRRKRTCKPTLSDTPLVTLILALEGSPTHKCLKPTHNYTQPTHKLHTNPQNLHTNYTQLHTTTHKLHTKSFSCNFCKKTFSRSDSLARHKKKYCIKYKKNEEEDNILLENIKKELEKVKLEKEIMSNEMNKLIDKVGDTNIQNQQINIHINNFGTENIDYLNEKFVKTLLEMPYKALPKLIKTIHFNPNHPENHNIMITNKKLPFIRIWKDNKWEVHDKHEVLNNMVDKGFNILDDKYQESGYDLELNKKIVLEEFQEKYNDNDKNLLKHLNKDVELLIINNSDITNDKKK</sequence>
<dbReference type="SUPFAM" id="SSF57667">
    <property type="entry name" value="beta-beta-alpha zinc fingers"/>
    <property type="match status" value="1"/>
</dbReference>
<evidence type="ECO:0000313" key="3">
    <source>
        <dbReference type="EMBL" id="QHS87032.1"/>
    </source>
</evidence>
<proteinExistence type="predicted"/>
<evidence type="ECO:0000256" key="1">
    <source>
        <dbReference type="SAM" id="Coils"/>
    </source>
</evidence>
<feature type="coiled-coil region" evidence="1">
    <location>
        <begin position="134"/>
        <end position="171"/>
    </location>
</feature>
<dbReference type="EMBL" id="MN739074">
    <property type="protein sequence ID" value="QHS87032.1"/>
    <property type="molecule type" value="Genomic_DNA"/>
</dbReference>
<feature type="domain" description="C2H2-type" evidence="2">
    <location>
        <begin position="18"/>
        <end position="45"/>
    </location>
</feature>
<name>A0A6C0B4T2_9ZZZZ</name>
<dbReference type="InterPro" id="IPR013087">
    <property type="entry name" value="Znf_C2H2_type"/>
</dbReference>